<evidence type="ECO:0000313" key="3">
    <source>
        <dbReference type="EMBL" id="KAL0916750.1"/>
    </source>
</evidence>
<evidence type="ECO:0000256" key="1">
    <source>
        <dbReference type="ARBA" id="ARBA00004906"/>
    </source>
</evidence>
<sequence length="181" mass="20445">MQGNIILLDPLHWCCWESYLSGASYVGRPDSSGGEFGRATSPGPGASGVMWRARIRLRTVRTPYLIISNDLATRPPRILMSASISIPCSLTCGRLMNLNDKLVSVGGIAKLDRPDIIKGIGSWELHQKEWREVARMPYRYFQGFGEFDDVFARSRLDDLIYIQSYGATTLLALDMSRRQWR</sequence>
<protein>
    <submittedName>
        <fullName evidence="3">Uncharacterized protein</fullName>
    </submittedName>
</protein>
<accession>A0ABD0UV99</accession>
<evidence type="ECO:0000313" key="4">
    <source>
        <dbReference type="Proteomes" id="UP001552299"/>
    </source>
</evidence>
<dbReference type="EMBL" id="JANQDX010000011">
    <property type="protein sequence ID" value="KAL0916750.1"/>
    <property type="molecule type" value="Genomic_DNA"/>
</dbReference>
<keyword evidence="2" id="KW-0833">Ubl conjugation pathway</keyword>
<evidence type="ECO:0000256" key="2">
    <source>
        <dbReference type="ARBA" id="ARBA00022786"/>
    </source>
</evidence>
<dbReference type="PANTHER" id="PTHR10706:SF130">
    <property type="entry name" value="F-BOX ONLY PROTEIN 31"/>
    <property type="match status" value="1"/>
</dbReference>
<comment type="pathway">
    <text evidence="1">Protein modification; protein ubiquitination.</text>
</comment>
<dbReference type="AlphaFoldDB" id="A0ABD0UV99"/>
<dbReference type="Proteomes" id="UP001552299">
    <property type="component" value="Unassembled WGS sequence"/>
</dbReference>
<comment type="caution">
    <text evidence="3">The sequence shown here is derived from an EMBL/GenBank/DDBJ whole genome shotgun (WGS) entry which is preliminary data.</text>
</comment>
<reference evidence="3 4" key="1">
    <citation type="journal article" date="2024" name="Plant Biotechnol. J.">
        <title>Dendrobium thyrsiflorum genome and its molecular insights into genes involved in important horticultural traits.</title>
        <authorList>
            <person name="Chen B."/>
            <person name="Wang J.Y."/>
            <person name="Zheng P.J."/>
            <person name="Li K.L."/>
            <person name="Liang Y.M."/>
            <person name="Chen X.F."/>
            <person name="Zhang C."/>
            <person name="Zhao X."/>
            <person name="He X."/>
            <person name="Zhang G.Q."/>
            <person name="Liu Z.J."/>
            <person name="Xu Q."/>
        </authorList>
    </citation>
    <scope>NUCLEOTIDE SEQUENCE [LARGE SCALE GENOMIC DNA]</scope>
    <source>
        <strain evidence="3">GZMU011</strain>
    </source>
</reference>
<keyword evidence="4" id="KW-1185">Reference proteome</keyword>
<proteinExistence type="predicted"/>
<gene>
    <name evidence="3" type="ORF">M5K25_014285</name>
</gene>
<dbReference type="PANTHER" id="PTHR10706">
    <property type="entry name" value="F-BOX FAMILY PROTEIN"/>
    <property type="match status" value="1"/>
</dbReference>
<name>A0ABD0UV99_DENTH</name>
<dbReference type="InterPro" id="IPR045048">
    <property type="entry name" value="FBXO31/39"/>
</dbReference>
<organism evidence="3 4">
    <name type="scientific">Dendrobium thyrsiflorum</name>
    <name type="common">Pinecone-like raceme dendrobium</name>
    <name type="synonym">Orchid</name>
    <dbReference type="NCBI Taxonomy" id="117978"/>
    <lineage>
        <taxon>Eukaryota</taxon>
        <taxon>Viridiplantae</taxon>
        <taxon>Streptophyta</taxon>
        <taxon>Embryophyta</taxon>
        <taxon>Tracheophyta</taxon>
        <taxon>Spermatophyta</taxon>
        <taxon>Magnoliopsida</taxon>
        <taxon>Liliopsida</taxon>
        <taxon>Asparagales</taxon>
        <taxon>Orchidaceae</taxon>
        <taxon>Epidendroideae</taxon>
        <taxon>Malaxideae</taxon>
        <taxon>Dendrobiinae</taxon>
        <taxon>Dendrobium</taxon>
    </lineage>
</organism>